<evidence type="ECO:0000313" key="2">
    <source>
        <dbReference type="EMBL" id="TCJ00471.1"/>
    </source>
</evidence>
<reference evidence="2 3" key="1">
    <citation type="submission" date="2019-03" db="EMBL/GenBank/DDBJ databases">
        <authorList>
            <person name="Jensen L."/>
            <person name="Storgaard J."/>
            <person name="Sulaj E."/>
            <person name="Schramm A."/>
            <person name="Marshall I.P.G."/>
        </authorList>
    </citation>
    <scope>NUCLEOTIDE SEQUENCE [LARGE SCALE GENOMIC DNA]</scope>
    <source>
        <strain evidence="2 3">2017H2G3</strain>
    </source>
</reference>
<feature type="coiled-coil region" evidence="1">
    <location>
        <begin position="29"/>
        <end position="88"/>
    </location>
</feature>
<dbReference type="EMBL" id="SJTH01000111">
    <property type="protein sequence ID" value="TCJ00471.1"/>
    <property type="molecule type" value="Genomic_DNA"/>
</dbReference>
<protein>
    <submittedName>
        <fullName evidence="2">Uncharacterized protein</fullName>
    </submittedName>
</protein>
<evidence type="ECO:0000313" key="3">
    <source>
        <dbReference type="Proteomes" id="UP000293846"/>
    </source>
</evidence>
<dbReference type="Proteomes" id="UP000293846">
    <property type="component" value="Unassembled WGS sequence"/>
</dbReference>
<comment type="caution">
    <text evidence="2">The sequence shown here is derived from an EMBL/GenBank/DDBJ whole genome shotgun (WGS) entry which is preliminary data.</text>
</comment>
<name>A0A4R1ASH7_9BACI</name>
<keyword evidence="1" id="KW-0175">Coiled coil</keyword>
<dbReference type="AlphaFoldDB" id="A0A4R1ASH7"/>
<keyword evidence="3" id="KW-1185">Reference proteome</keyword>
<evidence type="ECO:0000256" key="1">
    <source>
        <dbReference type="SAM" id="Coils"/>
    </source>
</evidence>
<accession>A0A4R1ASH7</accession>
<sequence>MKKSILATSLCGILVTTNVITGWQFKKELDEQKYEYDQVINNLHSLTEQYDDKIKKQQDNINELNTQIDNKDKKLVELSQQLEELKSNKKQERSP</sequence>
<dbReference type="RefSeq" id="WP_131239598.1">
    <property type="nucleotide sequence ID" value="NZ_SJTH01000111.1"/>
</dbReference>
<proteinExistence type="predicted"/>
<gene>
    <name evidence="2" type="ORF">E0Y62_26730</name>
</gene>
<organism evidence="2 3">
    <name type="scientific">Cytobacillus praedii</name>
    <dbReference type="NCBI Taxonomy" id="1742358"/>
    <lineage>
        <taxon>Bacteria</taxon>
        <taxon>Bacillati</taxon>
        <taxon>Bacillota</taxon>
        <taxon>Bacilli</taxon>
        <taxon>Bacillales</taxon>
        <taxon>Bacillaceae</taxon>
        <taxon>Cytobacillus</taxon>
    </lineage>
</organism>